<dbReference type="InterPro" id="IPR020568">
    <property type="entry name" value="Ribosomal_Su5_D2-typ_SF"/>
</dbReference>
<proteinExistence type="inferred from homology"/>
<accession>A0A8K0PAD7</accession>
<feature type="non-terminal residue" evidence="3">
    <location>
        <position position="1"/>
    </location>
</feature>
<dbReference type="GO" id="GO:0140662">
    <property type="term" value="F:ATP-dependent protein folding chaperone"/>
    <property type="evidence" value="ECO:0007669"/>
    <property type="project" value="InterPro"/>
</dbReference>
<reference evidence="3" key="2">
    <citation type="submission" date="2017-10" db="EMBL/GenBank/DDBJ databases">
        <title>Ladona fulva Genome sequencing and assembly.</title>
        <authorList>
            <person name="Murali S."/>
            <person name="Richards S."/>
            <person name="Bandaranaike D."/>
            <person name="Bellair M."/>
            <person name="Blankenburg K."/>
            <person name="Chao H."/>
            <person name="Dinh H."/>
            <person name="Doddapaneni H."/>
            <person name="Dugan-Rocha S."/>
            <person name="Elkadiri S."/>
            <person name="Gnanaolivu R."/>
            <person name="Hernandez B."/>
            <person name="Skinner E."/>
            <person name="Javaid M."/>
            <person name="Lee S."/>
            <person name="Li M."/>
            <person name="Ming W."/>
            <person name="Munidasa M."/>
            <person name="Muniz J."/>
            <person name="Nguyen L."/>
            <person name="Hughes D."/>
            <person name="Osuji N."/>
            <person name="Pu L.-L."/>
            <person name="Puazo M."/>
            <person name="Qu C."/>
            <person name="Quiroz J."/>
            <person name="Raj R."/>
            <person name="Weissenberger G."/>
            <person name="Xin Y."/>
            <person name="Zou X."/>
            <person name="Han Y."/>
            <person name="Worley K."/>
            <person name="Muzny D."/>
            <person name="Gibbs R."/>
        </authorList>
    </citation>
    <scope>NUCLEOTIDE SEQUENCE</scope>
    <source>
        <strain evidence="3">Sampled in the wild</strain>
    </source>
</reference>
<dbReference type="GO" id="GO:0016887">
    <property type="term" value="F:ATP hydrolysis activity"/>
    <property type="evidence" value="ECO:0007669"/>
    <property type="project" value="InterPro"/>
</dbReference>
<dbReference type="OrthoDB" id="28737at2759"/>
<sequence length="99" mass="11458">MSRDVDVGVALYSRKVLIRSKAENILPKWLRFVKGVVDSEDIPLNLSRELLQNSALIRCKKWARCSQRKVLKNLTPGWQLCCFHLDGMGFILFKKILLK</sequence>
<dbReference type="GO" id="GO:0005524">
    <property type="term" value="F:ATP binding"/>
    <property type="evidence" value="ECO:0007669"/>
    <property type="project" value="InterPro"/>
</dbReference>
<evidence type="ECO:0000313" key="4">
    <source>
        <dbReference type="Proteomes" id="UP000792457"/>
    </source>
</evidence>
<comment type="similarity">
    <text evidence="1">Belongs to the heat shock protein 90 family.</text>
</comment>
<dbReference type="SUPFAM" id="SSF54211">
    <property type="entry name" value="Ribosomal protein S5 domain 2-like"/>
    <property type="match status" value="1"/>
</dbReference>
<name>A0A8K0PAD7_LADFU</name>
<evidence type="ECO:0000256" key="1">
    <source>
        <dbReference type="ARBA" id="ARBA00008239"/>
    </source>
</evidence>
<keyword evidence="4" id="KW-1185">Reference proteome</keyword>
<dbReference type="PANTHER" id="PTHR11528">
    <property type="entry name" value="HEAT SHOCK PROTEIN 90 FAMILY MEMBER"/>
    <property type="match status" value="1"/>
</dbReference>
<dbReference type="Gene3D" id="3.30.230.80">
    <property type="match status" value="1"/>
</dbReference>
<comment type="caution">
    <text evidence="3">The sequence shown here is derived from an EMBL/GenBank/DDBJ whole genome shotgun (WGS) entry which is preliminary data.</text>
</comment>
<protein>
    <submittedName>
        <fullName evidence="3">Uncharacterized protein</fullName>
    </submittedName>
</protein>
<organism evidence="3 4">
    <name type="scientific">Ladona fulva</name>
    <name type="common">Scarce chaser dragonfly</name>
    <name type="synonym">Libellula fulva</name>
    <dbReference type="NCBI Taxonomy" id="123851"/>
    <lineage>
        <taxon>Eukaryota</taxon>
        <taxon>Metazoa</taxon>
        <taxon>Ecdysozoa</taxon>
        <taxon>Arthropoda</taxon>
        <taxon>Hexapoda</taxon>
        <taxon>Insecta</taxon>
        <taxon>Pterygota</taxon>
        <taxon>Palaeoptera</taxon>
        <taxon>Odonata</taxon>
        <taxon>Epiprocta</taxon>
        <taxon>Anisoptera</taxon>
        <taxon>Libelluloidea</taxon>
        <taxon>Libellulidae</taxon>
        <taxon>Ladona</taxon>
    </lineage>
</organism>
<gene>
    <name evidence="3" type="ORF">J437_LFUL019494</name>
</gene>
<evidence type="ECO:0000256" key="2">
    <source>
        <dbReference type="ARBA" id="ARBA00023186"/>
    </source>
</evidence>
<dbReference type="InterPro" id="IPR001404">
    <property type="entry name" value="Hsp90_fam"/>
</dbReference>
<dbReference type="GO" id="GO:0051082">
    <property type="term" value="F:unfolded protein binding"/>
    <property type="evidence" value="ECO:0007669"/>
    <property type="project" value="InterPro"/>
</dbReference>
<keyword evidence="2" id="KW-0143">Chaperone</keyword>
<dbReference type="EMBL" id="KZ310243">
    <property type="protein sequence ID" value="KAG8239901.1"/>
    <property type="molecule type" value="Genomic_DNA"/>
</dbReference>
<dbReference type="Proteomes" id="UP000792457">
    <property type="component" value="Unassembled WGS sequence"/>
</dbReference>
<evidence type="ECO:0000313" key="3">
    <source>
        <dbReference type="EMBL" id="KAG8239901.1"/>
    </source>
</evidence>
<reference evidence="3" key="1">
    <citation type="submission" date="2013-04" db="EMBL/GenBank/DDBJ databases">
        <authorList>
            <person name="Qu J."/>
            <person name="Murali S.C."/>
            <person name="Bandaranaike D."/>
            <person name="Bellair M."/>
            <person name="Blankenburg K."/>
            <person name="Chao H."/>
            <person name="Dinh H."/>
            <person name="Doddapaneni H."/>
            <person name="Downs B."/>
            <person name="Dugan-Rocha S."/>
            <person name="Elkadiri S."/>
            <person name="Gnanaolivu R.D."/>
            <person name="Hernandez B."/>
            <person name="Javaid M."/>
            <person name="Jayaseelan J.C."/>
            <person name="Lee S."/>
            <person name="Li M."/>
            <person name="Ming W."/>
            <person name="Munidasa M."/>
            <person name="Muniz J."/>
            <person name="Nguyen L."/>
            <person name="Ongeri F."/>
            <person name="Osuji N."/>
            <person name="Pu L.-L."/>
            <person name="Puazo M."/>
            <person name="Qu C."/>
            <person name="Quiroz J."/>
            <person name="Raj R."/>
            <person name="Weissenberger G."/>
            <person name="Xin Y."/>
            <person name="Zou X."/>
            <person name="Han Y."/>
            <person name="Richards S."/>
            <person name="Worley K."/>
            <person name="Muzny D."/>
            <person name="Gibbs R."/>
        </authorList>
    </citation>
    <scope>NUCLEOTIDE SEQUENCE</scope>
    <source>
        <strain evidence="3">Sampled in the wild</strain>
    </source>
</reference>
<dbReference type="AlphaFoldDB" id="A0A8K0PAD7"/>
<dbReference type="Pfam" id="PF00183">
    <property type="entry name" value="HSP90"/>
    <property type="match status" value="1"/>
</dbReference>